<comment type="caution">
    <text evidence="1">The sequence shown here is derived from an EMBL/GenBank/DDBJ whole genome shotgun (WGS) entry which is preliminary data.</text>
</comment>
<reference evidence="1" key="1">
    <citation type="submission" date="2021-01" db="EMBL/GenBank/DDBJ databases">
        <authorList>
            <consortium name="Genoscope - CEA"/>
            <person name="William W."/>
        </authorList>
    </citation>
    <scope>NUCLEOTIDE SEQUENCE</scope>
</reference>
<sequence length="52" mass="6208">MCCTMLFRLKTEINQRCYPPNSQDDKNMFIKIQVRLGSDWNSKVELKIQETI</sequence>
<accession>A0A8S1TS24</accession>
<proteinExistence type="predicted"/>
<organism evidence="1 2">
    <name type="scientific">Paramecium octaurelia</name>
    <dbReference type="NCBI Taxonomy" id="43137"/>
    <lineage>
        <taxon>Eukaryota</taxon>
        <taxon>Sar</taxon>
        <taxon>Alveolata</taxon>
        <taxon>Ciliophora</taxon>
        <taxon>Intramacronucleata</taxon>
        <taxon>Oligohymenophorea</taxon>
        <taxon>Peniculida</taxon>
        <taxon>Parameciidae</taxon>
        <taxon>Paramecium</taxon>
    </lineage>
</organism>
<protein>
    <submittedName>
        <fullName evidence="1">Uncharacterized protein</fullName>
    </submittedName>
</protein>
<evidence type="ECO:0000313" key="1">
    <source>
        <dbReference type="EMBL" id="CAD8154858.1"/>
    </source>
</evidence>
<dbReference type="EMBL" id="CAJJDP010000029">
    <property type="protein sequence ID" value="CAD8154858.1"/>
    <property type="molecule type" value="Genomic_DNA"/>
</dbReference>
<keyword evidence="2" id="KW-1185">Reference proteome</keyword>
<gene>
    <name evidence="1" type="ORF">POCTA_138.1.T0290402</name>
</gene>
<name>A0A8S1TS24_PAROT</name>
<dbReference type="Proteomes" id="UP000683925">
    <property type="component" value="Unassembled WGS sequence"/>
</dbReference>
<dbReference type="AlphaFoldDB" id="A0A8S1TS24"/>
<evidence type="ECO:0000313" key="2">
    <source>
        <dbReference type="Proteomes" id="UP000683925"/>
    </source>
</evidence>